<dbReference type="InterPro" id="IPR003593">
    <property type="entry name" value="AAA+_ATPase"/>
</dbReference>
<evidence type="ECO:0000256" key="8">
    <source>
        <dbReference type="ARBA" id="ARBA00023136"/>
    </source>
</evidence>
<comment type="caution">
    <text evidence="12">The sequence shown here is derived from an EMBL/GenBank/DDBJ whole genome shotgun (WGS) entry which is preliminary data.</text>
</comment>
<evidence type="ECO:0000256" key="9">
    <source>
        <dbReference type="PROSITE-ProRule" id="PRU01213"/>
    </source>
</evidence>
<name>A0ABU5DZ48_9PROT</name>
<evidence type="ECO:0000256" key="4">
    <source>
        <dbReference type="ARBA" id="ARBA00022519"/>
    </source>
</evidence>
<keyword evidence="13" id="KW-1185">Reference proteome</keyword>
<dbReference type="GO" id="GO:0005524">
    <property type="term" value="F:ATP binding"/>
    <property type="evidence" value="ECO:0007669"/>
    <property type="project" value="UniProtKB-KW"/>
</dbReference>
<reference evidence="12 13" key="1">
    <citation type="journal article" date="2013" name="Antonie Van Leeuwenhoek">
        <title>Dongia rigui sp. nov., isolated from freshwater of a large wetland in Korea.</title>
        <authorList>
            <person name="Baik K.S."/>
            <person name="Hwang Y.M."/>
            <person name="Choi J.S."/>
            <person name="Kwon J."/>
            <person name="Seong C.N."/>
        </authorList>
    </citation>
    <scope>NUCLEOTIDE SEQUENCE [LARGE SCALE GENOMIC DNA]</scope>
    <source>
        <strain evidence="12 13">04SU4-P</strain>
    </source>
</reference>
<evidence type="ECO:0000256" key="1">
    <source>
        <dbReference type="ARBA" id="ARBA00022448"/>
    </source>
</evidence>
<keyword evidence="8" id="KW-0472">Membrane</keyword>
<accession>A0ABU5DZ48</accession>
<sequence length="365" mass="39610">MSVEISLRHKMGALDIAADFISASGITALFGRSGSGKTTLVNMVAGLTRPDSGVIKIGNRVLFDSARGINLPPHHRRVGYVFQEARLFPHLTVKQNLDYGAFFNKARDQRQFDHIVSLLGIGHLLERRPLHLSGGEKQRIAIGRALLSDPEVLLMDEPLASLDEDRKGEILPYLERLRDEAEMPILYVTHAVPEIARLASSVVLIADGKSIASGTAAEILGRLDLLPFTAQDESGAGALIDATIARHDIDDQLTILASPLGELRIPALGAAIGTHLRVQIKARDVMLSLARPVDISALNIVSCRIADLREDESGMVNIGLDREGATLLARITPKSARDLALKPGKPVYAVIKSVAFDRRMIGTWN</sequence>
<organism evidence="12 13">
    <name type="scientific">Dongia rigui</name>
    <dbReference type="NCBI Taxonomy" id="940149"/>
    <lineage>
        <taxon>Bacteria</taxon>
        <taxon>Pseudomonadati</taxon>
        <taxon>Pseudomonadota</taxon>
        <taxon>Alphaproteobacteria</taxon>
        <taxon>Rhodospirillales</taxon>
        <taxon>Dongiaceae</taxon>
        <taxon>Dongia</taxon>
    </lineage>
</organism>
<evidence type="ECO:0000256" key="7">
    <source>
        <dbReference type="ARBA" id="ARBA00022967"/>
    </source>
</evidence>
<keyword evidence="6 12" id="KW-0067">ATP-binding</keyword>
<dbReference type="Proteomes" id="UP001271769">
    <property type="component" value="Unassembled WGS sequence"/>
</dbReference>
<gene>
    <name evidence="12" type="primary">modC</name>
    <name evidence="12" type="ORF">SMD31_11660</name>
</gene>
<evidence type="ECO:0000256" key="3">
    <source>
        <dbReference type="ARBA" id="ARBA00022505"/>
    </source>
</evidence>
<feature type="domain" description="ABC transporter" evidence="10">
    <location>
        <begin position="1"/>
        <end position="232"/>
    </location>
</feature>
<evidence type="ECO:0000256" key="6">
    <source>
        <dbReference type="ARBA" id="ARBA00022840"/>
    </source>
</evidence>
<keyword evidence="3 9" id="KW-0500">Molybdenum</keyword>
<keyword evidence="4" id="KW-0997">Cell inner membrane</keyword>
<dbReference type="SUPFAM" id="SSF52540">
    <property type="entry name" value="P-loop containing nucleoside triphosphate hydrolases"/>
    <property type="match status" value="1"/>
</dbReference>
<dbReference type="Pfam" id="PF03459">
    <property type="entry name" value="TOBE"/>
    <property type="match status" value="1"/>
</dbReference>
<proteinExistence type="predicted"/>
<dbReference type="Gene3D" id="2.40.50.100">
    <property type="match status" value="1"/>
</dbReference>
<evidence type="ECO:0000259" key="11">
    <source>
        <dbReference type="PROSITE" id="PS51866"/>
    </source>
</evidence>
<evidence type="ECO:0000256" key="2">
    <source>
        <dbReference type="ARBA" id="ARBA00022475"/>
    </source>
</evidence>
<dbReference type="PROSITE" id="PS00211">
    <property type="entry name" value="ABC_TRANSPORTER_1"/>
    <property type="match status" value="1"/>
</dbReference>
<evidence type="ECO:0000313" key="13">
    <source>
        <dbReference type="Proteomes" id="UP001271769"/>
    </source>
</evidence>
<dbReference type="Gene3D" id="3.40.50.300">
    <property type="entry name" value="P-loop containing nucleotide triphosphate hydrolases"/>
    <property type="match status" value="1"/>
</dbReference>
<dbReference type="PROSITE" id="PS51866">
    <property type="entry name" value="MOP"/>
    <property type="match status" value="1"/>
</dbReference>
<protein>
    <submittedName>
        <fullName evidence="12">Molybdenum ABC transporter ATP-binding protein</fullName>
    </submittedName>
</protein>
<evidence type="ECO:0000313" key="12">
    <source>
        <dbReference type="EMBL" id="MDY0872588.1"/>
    </source>
</evidence>
<dbReference type="InterPro" id="IPR008995">
    <property type="entry name" value="Mo/tungstate-bd_C_term_dom"/>
</dbReference>
<feature type="domain" description="Mop" evidence="11">
    <location>
        <begin position="294"/>
        <end position="360"/>
    </location>
</feature>
<dbReference type="InterPro" id="IPR005116">
    <property type="entry name" value="Transp-assoc_OB_typ1"/>
</dbReference>
<dbReference type="EMBL" id="JAXCLX010000002">
    <property type="protein sequence ID" value="MDY0872588.1"/>
    <property type="molecule type" value="Genomic_DNA"/>
</dbReference>
<dbReference type="InterPro" id="IPR017871">
    <property type="entry name" value="ABC_transporter-like_CS"/>
</dbReference>
<dbReference type="SMART" id="SM00382">
    <property type="entry name" value="AAA"/>
    <property type="match status" value="1"/>
</dbReference>
<dbReference type="InterPro" id="IPR004606">
    <property type="entry name" value="Mop_domain"/>
</dbReference>
<keyword evidence="1" id="KW-0813">Transport</keyword>
<dbReference type="SUPFAM" id="SSF50331">
    <property type="entry name" value="MOP-like"/>
    <property type="match status" value="1"/>
</dbReference>
<dbReference type="PANTHER" id="PTHR43514">
    <property type="entry name" value="ABC TRANSPORTER I FAMILY MEMBER 10"/>
    <property type="match status" value="1"/>
</dbReference>
<dbReference type="InterPro" id="IPR050334">
    <property type="entry name" value="Molybdenum_import_ModC"/>
</dbReference>
<keyword evidence="2" id="KW-1003">Cell membrane</keyword>
<keyword evidence="5" id="KW-0547">Nucleotide-binding</keyword>
<dbReference type="NCBIfam" id="TIGR02142">
    <property type="entry name" value="modC_ABC"/>
    <property type="match status" value="1"/>
</dbReference>
<evidence type="ECO:0000259" key="10">
    <source>
        <dbReference type="PROSITE" id="PS50893"/>
    </source>
</evidence>
<dbReference type="PROSITE" id="PS50893">
    <property type="entry name" value="ABC_TRANSPORTER_2"/>
    <property type="match status" value="1"/>
</dbReference>
<dbReference type="PANTHER" id="PTHR43514:SF4">
    <property type="entry name" value="ABC TRANSPORTER I FAMILY MEMBER 10"/>
    <property type="match status" value="1"/>
</dbReference>
<dbReference type="RefSeq" id="WP_320501063.1">
    <property type="nucleotide sequence ID" value="NZ_JAXCLX010000002.1"/>
</dbReference>
<dbReference type="InterPro" id="IPR011868">
    <property type="entry name" value="ModC_ABC_ATP-bd"/>
</dbReference>
<dbReference type="Pfam" id="PF00005">
    <property type="entry name" value="ABC_tran"/>
    <property type="match status" value="1"/>
</dbReference>
<evidence type="ECO:0000256" key="5">
    <source>
        <dbReference type="ARBA" id="ARBA00022741"/>
    </source>
</evidence>
<dbReference type="InterPro" id="IPR003439">
    <property type="entry name" value="ABC_transporter-like_ATP-bd"/>
</dbReference>
<keyword evidence="7" id="KW-1278">Translocase</keyword>
<dbReference type="InterPro" id="IPR027417">
    <property type="entry name" value="P-loop_NTPase"/>
</dbReference>